<evidence type="ECO:0000313" key="2">
    <source>
        <dbReference type="Proteomes" id="UP000054379"/>
    </source>
</evidence>
<dbReference type="EMBL" id="KK651978">
    <property type="protein sequence ID" value="KFQ02300.1"/>
    <property type="molecule type" value="Genomic_DNA"/>
</dbReference>
<gene>
    <name evidence="1" type="ORF">N329_11053</name>
</gene>
<name>A0A091P3U2_HALAL</name>
<dbReference type="AlphaFoldDB" id="A0A091P3U2"/>
<organism evidence="1 2">
    <name type="scientific">Haliaeetus albicilla</name>
    <name type="common">White-tailed sea-eagle</name>
    <name type="synonym">Falco albicilla</name>
    <dbReference type="NCBI Taxonomy" id="8969"/>
    <lineage>
        <taxon>Eukaryota</taxon>
        <taxon>Metazoa</taxon>
        <taxon>Chordata</taxon>
        <taxon>Craniata</taxon>
        <taxon>Vertebrata</taxon>
        <taxon>Euteleostomi</taxon>
        <taxon>Archelosauria</taxon>
        <taxon>Archosauria</taxon>
        <taxon>Dinosauria</taxon>
        <taxon>Saurischia</taxon>
        <taxon>Theropoda</taxon>
        <taxon>Coelurosauria</taxon>
        <taxon>Aves</taxon>
        <taxon>Neognathae</taxon>
        <taxon>Neoaves</taxon>
        <taxon>Telluraves</taxon>
        <taxon>Accipitrimorphae</taxon>
        <taxon>Accipitriformes</taxon>
        <taxon>Accipitridae</taxon>
        <taxon>Accipitrinae</taxon>
        <taxon>Haliaeetus</taxon>
    </lineage>
</organism>
<feature type="non-terminal residue" evidence="1">
    <location>
        <position position="207"/>
    </location>
</feature>
<accession>A0A091P3U2</accession>
<protein>
    <submittedName>
        <fullName evidence="1">Uncharacterized protein</fullName>
    </submittedName>
</protein>
<evidence type="ECO:0000313" key="1">
    <source>
        <dbReference type="EMBL" id="KFQ02300.1"/>
    </source>
</evidence>
<sequence>PQVITKEVPFTATELAKLRKDFARTAKESETEYVWRVSLSGRDGILLSEKEAEGYWGPGVFLTTGNRQAQWSLTQRAVYWAGRLKPLEKGDPIAITGTVDQLVESVQKAGCLQMMYDQELKPNQGSQMMIPVDPERMTPLIRGLPDSLKPIGIQLQGRIQNTPNGERIMAALEGKVTPDHQQLGRKVWTWGDIAQELINFGRKYGPV</sequence>
<feature type="non-terminal residue" evidence="1">
    <location>
        <position position="1"/>
    </location>
</feature>
<proteinExistence type="predicted"/>
<reference evidence="1 2" key="1">
    <citation type="submission" date="2014-04" db="EMBL/GenBank/DDBJ databases">
        <title>Genome evolution of avian class.</title>
        <authorList>
            <person name="Zhang G."/>
            <person name="Li C."/>
        </authorList>
    </citation>
    <scope>NUCLEOTIDE SEQUENCE [LARGE SCALE GENOMIC DNA]</scope>
    <source>
        <strain evidence="1">BGI_N329</strain>
    </source>
</reference>
<dbReference type="Proteomes" id="UP000054379">
    <property type="component" value="Unassembled WGS sequence"/>
</dbReference>